<feature type="signal peptide" evidence="2">
    <location>
        <begin position="1"/>
        <end position="25"/>
    </location>
</feature>
<comment type="caution">
    <text evidence="3">The sequence shown here is derived from an EMBL/GenBank/DDBJ whole genome shotgun (WGS) entry which is preliminary data.</text>
</comment>
<keyword evidence="2" id="KW-0732">Signal</keyword>
<dbReference type="RefSeq" id="WP_379537773.1">
    <property type="nucleotide sequence ID" value="NZ_JBHSDR010000003.1"/>
</dbReference>
<reference evidence="4" key="1">
    <citation type="journal article" date="2019" name="Int. J. Syst. Evol. Microbiol.">
        <title>The Global Catalogue of Microorganisms (GCM) 10K type strain sequencing project: providing services to taxonomists for standard genome sequencing and annotation.</title>
        <authorList>
            <consortium name="The Broad Institute Genomics Platform"/>
            <consortium name="The Broad Institute Genome Sequencing Center for Infectious Disease"/>
            <person name="Wu L."/>
            <person name="Ma J."/>
        </authorList>
    </citation>
    <scope>NUCLEOTIDE SEQUENCE [LARGE SCALE GENOMIC DNA]</scope>
    <source>
        <strain evidence="4">CGMCC 1.12989</strain>
    </source>
</reference>
<feature type="region of interest" description="Disordered" evidence="1">
    <location>
        <begin position="138"/>
        <end position="189"/>
    </location>
</feature>
<sequence>MAHRLSRVATIALAVAALAPFPAAARDRATSEMAEKMQDPRLQHTMAAAVRAMSDAMLDMRVGPLLRAAESVNHPVRGRHIDPDTTLRDYAGPEAERMPEEMSRQVPKMMGQMGRMAGAFDDMVPELKGMAREMGARMGAAMAGAGDDGAASDEDRREDRRGGPDAERGRDRGDAPDAVDQDIPSAQEE</sequence>
<keyword evidence="4" id="KW-1185">Reference proteome</keyword>
<name>A0ABV8RLQ2_9SPHN</name>
<dbReference type="EMBL" id="JBHSDR010000003">
    <property type="protein sequence ID" value="MFC4294318.1"/>
    <property type="molecule type" value="Genomic_DNA"/>
</dbReference>
<organism evidence="3 4">
    <name type="scientific">Novosphingobium tardum</name>
    <dbReference type="NCBI Taxonomy" id="1538021"/>
    <lineage>
        <taxon>Bacteria</taxon>
        <taxon>Pseudomonadati</taxon>
        <taxon>Pseudomonadota</taxon>
        <taxon>Alphaproteobacteria</taxon>
        <taxon>Sphingomonadales</taxon>
        <taxon>Sphingomonadaceae</taxon>
        <taxon>Novosphingobium</taxon>
    </lineage>
</organism>
<evidence type="ECO:0000313" key="4">
    <source>
        <dbReference type="Proteomes" id="UP001595828"/>
    </source>
</evidence>
<evidence type="ECO:0000256" key="1">
    <source>
        <dbReference type="SAM" id="MobiDB-lite"/>
    </source>
</evidence>
<accession>A0ABV8RLQ2</accession>
<feature type="compositionally biased region" description="Low complexity" evidence="1">
    <location>
        <begin position="138"/>
        <end position="149"/>
    </location>
</feature>
<evidence type="ECO:0000256" key="2">
    <source>
        <dbReference type="SAM" id="SignalP"/>
    </source>
</evidence>
<gene>
    <name evidence="3" type="ORF">ACFO0A_04510</name>
</gene>
<feature type="chain" id="PRO_5047264099" evidence="2">
    <location>
        <begin position="26"/>
        <end position="189"/>
    </location>
</feature>
<feature type="compositionally biased region" description="Basic and acidic residues" evidence="1">
    <location>
        <begin position="153"/>
        <end position="175"/>
    </location>
</feature>
<protein>
    <submittedName>
        <fullName evidence="3">Uncharacterized protein</fullName>
    </submittedName>
</protein>
<dbReference type="Proteomes" id="UP001595828">
    <property type="component" value="Unassembled WGS sequence"/>
</dbReference>
<evidence type="ECO:0000313" key="3">
    <source>
        <dbReference type="EMBL" id="MFC4294318.1"/>
    </source>
</evidence>
<proteinExistence type="predicted"/>